<dbReference type="EMBL" id="BMZB01000006">
    <property type="protein sequence ID" value="GGZ43474.1"/>
    <property type="molecule type" value="Genomic_DNA"/>
</dbReference>
<sequence length="323" mass="34244">MSYAHYDPTAVIKWLDYPGCIAAVRLAMAAFSASEAPQPLRTIIPLAPLKVLALMPGFLMDEAAADKLGIYGGKIISVVRNPENPGRSKHHGLIIVFDPKTGELVCSADAGEVTEIRTACASAVATDALARKCAKRLTIFGAGAQAKSHIEALRHVRDLEDVRIWARDYDKAANFAADMALSTGLRVYAVASAPDACKGADIICTTTGSSEPILFRDWVEDGTHLNIVGSSGPGPVEVDNDLVVASRYIADSRRSVLAAGAEFLVAKEAGLISDDHIVAEIGEVLNGTVIGRRSDTDITFYKSLGHVVQDLCSAAYIHAKATA</sequence>
<dbReference type="Gene3D" id="3.40.50.720">
    <property type="entry name" value="NAD(P)-binding Rossmann-like Domain"/>
    <property type="match status" value="1"/>
</dbReference>
<dbReference type="RefSeq" id="WP_189488634.1">
    <property type="nucleotide sequence ID" value="NZ_BMZB01000006.1"/>
</dbReference>
<organism evidence="2 3">
    <name type="scientific">Asticcacaulis endophyticus</name>
    <dbReference type="NCBI Taxonomy" id="1395890"/>
    <lineage>
        <taxon>Bacteria</taxon>
        <taxon>Pseudomonadati</taxon>
        <taxon>Pseudomonadota</taxon>
        <taxon>Alphaproteobacteria</taxon>
        <taxon>Caulobacterales</taxon>
        <taxon>Caulobacteraceae</taxon>
        <taxon>Asticcacaulis</taxon>
    </lineage>
</organism>
<dbReference type="GO" id="GO:0042562">
    <property type="term" value="F:hormone binding"/>
    <property type="evidence" value="ECO:0007669"/>
    <property type="project" value="TreeGrafter"/>
</dbReference>
<keyword evidence="3" id="KW-1185">Reference proteome</keyword>
<dbReference type="PIRSF" id="PIRSF001439">
    <property type="entry name" value="CryM"/>
    <property type="match status" value="1"/>
</dbReference>
<evidence type="ECO:0000313" key="3">
    <source>
        <dbReference type="Proteomes" id="UP000662572"/>
    </source>
</evidence>
<dbReference type="GO" id="GO:0005737">
    <property type="term" value="C:cytoplasm"/>
    <property type="evidence" value="ECO:0007669"/>
    <property type="project" value="TreeGrafter"/>
</dbReference>
<dbReference type="Proteomes" id="UP000662572">
    <property type="component" value="Unassembled WGS sequence"/>
</dbReference>
<comment type="caution">
    <text evidence="2">The sequence shown here is derived from an EMBL/GenBank/DDBJ whole genome shotgun (WGS) entry which is preliminary data.</text>
</comment>
<name>A0A918QG38_9CAUL</name>
<gene>
    <name evidence="2" type="ORF">GCM10011273_32880</name>
</gene>
<dbReference type="AlphaFoldDB" id="A0A918QG38"/>
<dbReference type="InterPro" id="IPR003462">
    <property type="entry name" value="ODC_Mu_crystall"/>
</dbReference>
<protein>
    <submittedName>
        <fullName evidence="2">Ornithine cyclodeaminase</fullName>
    </submittedName>
</protein>
<evidence type="ECO:0000256" key="1">
    <source>
        <dbReference type="ARBA" id="ARBA00008903"/>
    </source>
</evidence>
<proteinExistence type="inferred from homology"/>
<dbReference type="PANTHER" id="PTHR13812:SF19">
    <property type="entry name" value="KETIMINE REDUCTASE MU-CRYSTALLIN"/>
    <property type="match status" value="1"/>
</dbReference>
<dbReference type="GO" id="GO:0019752">
    <property type="term" value="P:carboxylic acid metabolic process"/>
    <property type="evidence" value="ECO:0007669"/>
    <property type="project" value="UniProtKB-ARBA"/>
</dbReference>
<reference evidence="2" key="1">
    <citation type="journal article" date="2014" name="Int. J. Syst. Evol. Microbiol.">
        <title>Complete genome sequence of Corynebacterium casei LMG S-19264T (=DSM 44701T), isolated from a smear-ripened cheese.</title>
        <authorList>
            <consortium name="US DOE Joint Genome Institute (JGI-PGF)"/>
            <person name="Walter F."/>
            <person name="Albersmeier A."/>
            <person name="Kalinowski J."/>
            <person name="Ruckert C."/>
        </authorList>
    </citation>
    <scope>NUCLEOTIDE SEQUENCE</scope>
    <source>
        <strain evidence="2">KCTC 32296</strain>
    </source>
</reference>
<dbReference type="FunFam" id="3.40.50.720:FF:000311">
    <property type="entry name" value="Ornithine cyclodeaminase"/>
    <property type="match status" value="1"/>
</dbReference>
<evidence type="ECO:0000313" key="2">
    <source>
        <dbReference type="EMBL" id="GGZ43474.1"/>
    </source>
</evidence>
<dbReference type="PANTHER" id="PTHR13812">
    <property type="entry name" value="KETIMINE REDUCTASE MU-CRYSTALLIN"/>
    <property type="match status" value="1"/>
</dbReference>
<reference evidence="2" key="2">
    <citation type="submission" date="2020-09" db="EMBL/GenBank/DDBJ databases">
        <authorList>
            <person name="Sun Q."/>
            <person name="Kim S."/>
        </authorList>
    </citation>
    <scope>NUCLEOTIDE SEQUENCE</scope>
    <source>
        <strain evidence="2">KCTC 32296</strain>
    </source>
</reference>
<dbReference type="InterPro" id="IPR036291">
    <property type="entry name" value="NAD(P)-bd_dom_sf"/>
</dbReference>
<dbReference type="Gene3D" id="3.30.1780.10">
    <property type="entry name" value="ornithine cyclodeaminase, domain 1"/>
    <property type="match status" value="1"/>
</dbReference>
<comment type="similarity">
    <text evidence="1">Belongs to the ornithine cyclodeaminase/mu-crystallin family.</text>
</comment>
<dbReference type="Pfam" id="PF02423">
    <property type="entry name" value="OCD_Mu_crystall"/>
    <property type="match status" value="1"/>
</dbReference>
<accession>A0A918QG38</accession>
<dbReference type="SUPFAM" id="SSF51735">
    <property type="entry name" value="NAD(P)-binding Rossmann-fold domains"/>
    <property type="match status" value="1"/>
</dbReference>
<dbReference type="InterPro" id="IPR023401">
    <property type="entry name" value="ODC_N"/>
</dbReference>
<dbReference type="GO" id="GO:0016491">
    <property type="term" value="F:oxidoreductase activity"/>
    <property type="evidence" value="ECO:0007669"/>
    <property type="project" value="UniProtKB-ARBA"/>
</dbReference>